<dbReference type="Gene3D" id="3.90.280.10">
    <property type="entry name" value="PEBP-like"/>
    <property type="match status" value="1"/>
</dbReference>
<dbReference type="STRING" id="2200.GCA_001571405_02091"/>
<dbReference type="CDD" id="cd00865">
    <property type="entry name" value="PEBP_bact_arch"/>
    <property type="match status" value="1"/>
</dbReference>
<dbReference type="InterPro" id="IPR008914">
    <property type="entry name" value="PEBP"/>
</dbReference>
<dbReference type="InterPro" id="IPR036610">
    <property type="entry name" value="PEBP-like_sf"/>
</dbReference>
<organism evidence="1 2">
    <name type="scientific">Methanoculleus thermophilus</name>
    <dbReference type="NCBI Taxonomy" id="2200"/>
    <lineage>
        <taxon>Archaea</taxon>
        <taxon>Methanobacteriati</taxon>
        <taxon>Methanobacteriota</taxon>
        <taxon>Stenosarchaea group</taxon>
        <taxon>Methanomicrobia</taxon>
        <taxon>Methanomicrobiales</taxon>
        <taxon>Methanomicrobiaceae</taxon>
        <taxon>Methanoculleus</taxon>
    </lineage>
</organism>
<gene>
    <name evidence="1" type="ORF">SAMN04488571_10978</name>
</gene>
<keyword evidence="2" id="KW-1185">Reference proteome</keyword>
<evidence type="ECO:0000313" key="2">
    <source>
        <dbReference type="Proteomes" id="UP000326500"/>
    </source>
</evidence>
<accession>A0A1G9BHT6</accession>
<reference evidence="1 2" key="1">
    <citation type="submission" date="2016-10" db="EMBL/GenBank/DDBJ databases">
        <authorList>
            <person name="Varghese N."/>
            <person name="Submissions S."/>
        </authorList>
    </citation>
    <scope>NUCLEOTIDE SEQUENCE [LARGE SCALE GENOMIC DNA]</scope>
    <source>
        <strain evidence="1 2">DSM 2373</strain>
    </source>
</reference>
<dbReference type="Pfam" id="PF01161">
    <property type="entry name" value="PBP"/>
    <property type="match status" value="1"/>
</dbReference>
<dbReference type="EMBL" id="FNFT01000009">
    <property type="protein sequence ID" value="SDK39086.1"/>
    <property type="molecule type" value="Genomic_DNA"/>
</dbReference>
<dbReference type="SUPFAM" id="SSF49777">
    <property type="entry name" value="PEBP-like"/>
    <property type="match status" value="1"/>
</dbReference>
<name>A0A1G9BHT6_9EURY</name>
<sequence length="158" mass="17019">MEPLTVILNFGVFPVEHTCDGANRSPAITILGVKTPYLAIVMEDPDASRGAFTHWIIWNIPAAERIPEGLPTESILSEPITAVQGTNDSGKVGYTGPCPPQGESHRYLFRIYGLDAPLNLPPGADRIALGRAMGDVIRQYGEAAAAYGRSSEEMPPRC</sequence>
<dbReference type="Proteomes" id="UP000326500">
    <property type="component" value="Unassembled WGS sequence"/>
</dbReference>
<dbReference type="AlphaFoldDB" id="A0A1G9BHT6"/>
<dbReference type="PANTHER" id="PTHR30289">
    <property type="entry name" value="UNCHARACTERIZED PROTEIN YBCL-RELATED"/>
    <property type="match status" value="1"/>
</dbReference>
<dbReference type="InterPro" id="IPR005247">
    <property type="entry name" value="YbhB_YbcL/LppC-like"/>
</dbReference>
<protein>
    <submittedName>
        <fullName evidence="1">Phospholipid-binding protein, PBP family</fullName>
    </submittedName>
</protein>
<dbReference type="PANTHER" id="PTHR30289:SF1">
    <property type="entry name" value="PEBP (PHOSPHATIDYLETHANOLAMINE-BINDING PROTEIN) FAMILY PROTEIN"/>
    <property type="match status" value="1"/>
</dbReference>
<evidence type="ECO:0000313" key="1">
    <source>
        <dbReference type="EMBL" id="SDK39086.1"/>
    </source>
</evidence>
<proteinExistence type="predicted"/>
<dbReference type="RefSeq" id="WP_201784944.1">
    <property type="nucleotide sequence ID" value="NZ_BCNX01000012.1"/>
</dbReference>
<dbReference type="NCBIfam" id="TIGR00481">
    <property type="entry name" value="YbhB/YbcL family Raf kinase inhibitor-like protein"/>
    <property type="match status" value="1"/>
</dbReference>